<comment type="caution">
    <text evidence="1">The sequence shown here is derived from an EMBL/GenBank/DDBJ whole genome shotgun (WGS) entry which is preliminary data.</text>
</comment>
<protein>
    <submittedName>
        <fullName evidence="1">Uncharacterized protein</fullName>
    </submittedName>
</protein>
<dbReference type="STRING" id="1008305.A4H02_03630"/>
<sequence length="113" mass="13386">MVNCREAYESYDSRLKESIERNISYIDYSYYKMRNFKHLRLLNPFEVYKIRPIHDLFSQAAYCVPYEIESLDADGVVRRIPVLTVETRARKKGISSRLFPHMNVIAAVLYSRS</sequence>
<dbReference type="AlphaFoldDB" id="A0A1E3G3A1"/>
<name>A0A1E3G3A1_9BACT</name>
<gene>
    <name evidence="1" type="ORF">A4H02_03630</name>
</gene>
<accession>A0A1E3G3A1</accession>
<dbReference type="EMBL" id="LWAF01000004">
    <property type="protein sequence ID" value="ODN30642.1"/>
    <property type="molecule type" value="Genomic_DNA"/>
</dbReference>
<evidence type="ECO:0000313" key="2">
    <source>
        <dbReference type="Proteomes" id="UP000094570"/>
    </source>
</evidence>
<reference evidence="2" key="1">
    <citation type="submission" date="2016-04" db="EMBL/GenBank/DDBJ databases">
        <title>The genome sequence project of a novel Fervidobacterium isolate from a hot spring in Thailand.</title>
        <authorList>
            <person name="Gonzalez J.M."/>
            <person name="Cuecas A."/>
            <person name="Kanoksilapatham W."/>
        </authorList>
    </citation>
    <scope>NUCLEOTIDE SEQUENCE [LARGE SCALE GENOMIC DNA]</scope>
    <source>
        <strain evidence="2">FC2004</strain>
    </source>
</reference>
<keyword evidence="2" id="KW-1185">Reference proteome</keyword>
<dbReference type="Proteomes" id="UP000094570">
    <property type="component" value="Unassembled WGS sequence"/>
</dbReference>
<organism evidence="1 2">
    <name type="scientific">Fervidobacterium thailandense</name>
    <dbReference type="NCBI Taxonomy" id="1008305"/>
    <lineage>
        <taxon>Bacteria</taxon>
        <taxon>Thermotogati</taxon>
        <taxon>Thermotogota</taxon>
        <taxon>Thermotogae</taxon>
        <taxon>Thermotogales</taxon>
        <taxon>Fervidobacteriaceae</taxon>
        <taxon>Fervidobacterium</taxon>
    </lineage>
</organism>
<proteinExistence type="predicted"/>
<evidence type="ECO:0000313" key="1">
    <source>
        <dbReference type="EMBL" id="ODN30642.1"/>
    </source>
</evidence>